<evidence type="ECO:0000313" key="3">
    <source>
        <dbReference type="Proteomes" id="UP001597347"/>
    </source>
</evidence>
<evidence type="ECO:0000313" key="2">
    <source>
        <dbReference type="EMBL" id="MFD1722678.1"/>
    </source>
</evidence>
<dbReference type="EMBL" id="JBHUEA010000025">
    <property type="protein sequence ID" value="MFD1722678.1"/>
    <property type="molecule type" value="Genomic_DNA"/>
</dbReference>
<dbReference type="RefSeq" id="WP_377935995.1">
    <property type="nucleotide sequence ID" value="NZ_JBHUEA010000025.1"/>
</dbReference>
<reference evidence="3" key="1">
    <citation type="journal article" date="2019" name="Int. J. Syst. Evol. Microbiol.">
        <title>The Global Catalogue of Microorganisms (GCM) 10K type strain sequencing project: providing services to taxonomists for standard genome sequencing and annotation.</title>
        <authorList>
            <consortium name="The Broad Institute Genomics Platform"/>
            <consortium name="The Broad Institute Genome Sequencing Center for Infectious Disease"/>
            <person name="Wu L."/>
            <person name="Ma J."/>
        </authorList>
    </citation>
    <scope>NUCLEOTIDE SEQUENCE [LARGE SCALE GENOMIC DNA]</scope>
    <source>
        <strain evidence="3">CGMCC 1.12471</strain>
    </source>
</reference>
<gene>
    <name evidence="2" type="ORF">ACFSBI_14070</name>
</gene>
<comment type="caution">
    <text evidence="2">The sequence shown here is derived from an EMBL/GenBank/DDBJ whole genome shotgun (WGS) entry which is preliminary data.</text>
</comment>
<accession>A0ABW4LHG1</accession>
<keyword evidence="1" id="KW-0812">Transmembrane</keyword>
<dbReference type="Proteomes" id="UP001597347">
    <property type="component" value="Unassembled WGS sequence"/>
</dbReference>
<feature type="transmembrane region" description="Helical" evidence="1">
    <location>
        <begin position="30"/>
        <end position="47"/>
    </location>
</feature>
<keyword evidence="1" id="KW-1133">Transmembrane helix</keyword>
<evidence type="ECO:0000256" key="1">
    <source>
        <dbReference type="SAM" id="Phobius"/>
    </source>
</evidence>
<proteinExistence type="predicted"/>
<sequence>MKRNLIISALLALLVLIAQLIAGVSGGVVALSTVLAFLIALGVLAISDRFSRRD</sequence>
<keyword evidence="1" id="KW-0472">Membrane</keyword>
<name>A0ABW4LHG1_9MICO</name>
<organism evidence="2 3">
    <name type="scientific">Amnibacterium endophyticum</name>
    <dbReference type="NCBI Taxonomy" id="2109337"/>
    <lineage>
        <taxon>Bacteria</taxon>
        <taxon>Bacillati</taxon>
        <taxon>Actinomycetota</taxon>
        <taxon>Actinomycetes</taxon>
        <taxon>Micrococcales</taxon>
        <taxon>Microbacteriaceae</taxon>
        <taxon>Amnibacterium</taxon>
    </lineage>
</organism>
<keyword evidence="3" id="KW-1185">Reference proteome</keyword>
<protein>
    <submittedName>
        <fullName evidence="2">Uncharacterized protein</fullName>
    </submittedName>
</protein>